<accession>A0A0F9J2D5</accession>
<organism evidence="1">
    <name type="scientific">marine sediment metagenome</name>
    <dbReference type="NCBI Taxonomy" id="412755"/>
    <lineage>
        <taxon>unclassified sequences</taxon>
        <taxon>metagenomes</taxon>
        <taxon>ecological metagenomes</taxon>
    </lineage>
</organism>
<name>A0A0F9J2D5_9ZZZZ</name>
<dbReference type="AlphaFoldDB" id="A0A0F9J2D5"/>
<dbReference type="EMBL" id="LAZR01012485">
    <property type="protein sequence ID" value="KKM26579.1"/>
    <property type="molecule type" value="Genomic_DNA"/>
</dbReference>
<reference evidence="1" key="1">
    <citation type="journal article" date="2015" name="Nature">
        <title>Complex archaea that bridge the gap between prokaryotes and eukaryotes.</title>
        <authorList>
            <person name="Spang A."/>
            <person name="Saw J.H."/>
            <person name="Jorgensen S.L."/>
            <person name="Zaremba-Niedzwiedzka K."/>
            <person name="Martijn J."/>
            <person name="Lind A.E."/>
            <person name="van Eijk R."/>
            <person name="Schleper C."/>
            <person name="Guy L."/>
            <person name="Ettema T.J."/>
        </authorList>
    </citation>
    <scope>NUCLEOTIDE SEQUENCE</scope>
</reference>
<evidence type="ECO:0000313" key="1">
    <source>
        <dbReference type="EMBL" id="KKM26579.1"/>
    </source>
</evidence>
<gene>
    <name evidence="1" type="ORF">LCGC14_1583330</name>
</gene>
<proteinExistence type="predicted"/>
<feature type="non-terminal residue" evidence="1">
    <location>
        <position position="33"/>
    </location>
</feature>
<sequence length="33" mass="3991">MVYRLFDHLEKPWYSDFKVGPETFDGVRRAAKM</sequence>
<protein>
    <submittedName>
        <fullName evidence="1">Uncharacterized protein</fullName>
    </submittedName>
</protein>
<comment type="caution">
    <text evidence="1">The sequence shown here is derived from an EMBL/GenBank/DDBJ whole genome shotgun (WGS) entry which is preliminary data.</text>
</comment>